<accession>A0A386HKA7</accession>
<dbReference type="AlphaFoldDB" id="A0A386HKA7"/>
<dbReference type="EMBL" id="CP032489">
    <property type="protein sequence ID" value="AYD46155.1"/>
    <property type="molecule type" value="Genomic_DNA"/>
</dbReference>
<keyword evidence="2" id="KW-1185">Reference proteome</keyword>
<organism evidence="1 2">
    <name type="scientific">Arachidicoccus soli</name>
    <dbReference type="NCBI Taxonomy" id="2341117"/>
    <lineage>
        <taxon>Bacteria</taxon>
        <taxon>Pseudomonadati</taxon>
        <taxon>Bacteroidota</taxon>
        <taxon>Chitinophagia</taxon>
        <taxon>Chitinophagales</taxon>
        <taxon>Chitinophagaceae</taxon>
        <taxon>Arachidicoccus</taxon>
    </lineage>
</organism>
<sequence>MRRKFESQNLKKERKMQMVVRKVSFAEAEEADNVYWANATEEERINELVSLRWMVWGKEGKVQKISKEVHKRSIYED</sequence>
<dbReference type="KEGG" id="ark:D6B99_00090"/>
<reference evidence="1 2" key="1">
    <citation type="submission" date="2018-09" db="EMBL/GenBank/DDBJ databases">
        <title>Arachidicoccus sp. nov., a bacterium isolated from soil.</title>
        <authorList>
            <person name="Weon H.-Y."/>
            <person name="Kwon S.-W."/>
            <person name="Lee S.A."/>
        </authorList>
    </citation>
    <scope>NUCLEOTIDE SEQUENCE [LARGE SCALE GENOMIC DNA]</scope>
    <source>
        <strain evidence="1 2">KIS59-12</strain>
    </source>
</reference>
<name>A0A386HKA7_9BACT</name>
<gene>
    <name evidence="1" type="ORF">D6B99_00090</name>
</gene>
<dbReference type="Proteomes" id="UP000266118">
    <property type="component" value="Chromosome"/>
</dbReference>
<proteinExistence type="predicted"/>
<evidence type="ECO:0000313" key="2">
    <source>
        <dbReference type="Proteomes" id="UP000266118"/>
    </source>
</evidence>
<dbReference type="OrthoDB" id="680337at2"/>
<protein>
    <submittedName>
        <fullName evidence="1">Uncharacterized protein</fullName>
    </submittedName>
</protein>
<evidence type="ECO:0000313" key="1">
    <source>
        <dbReference type="EMBL" id="AYD46155.1"/>
    </source>
</evidence>